<dbReference type="CDD" id="cd05534">
    <property type="entry name" value="POLBc_zeta"/>
    <property type="match status" value="1"/>
</dbReference>
<evidence type="ECO:0000256" key="13">
    <source>
        <dbReference type="RuleBase" id="RU000442"/>
    </source>
</evidence>
<keyword evidence="6" id="KW-0227">DNA damage</keyword>
<dbReference type="InterPro" id="IPR056447">
    <property type="entry name" value="REV3_N"/>
</dbReference>
<evidence type="ECO:0000256" key="4">
    <source>
        <dbReference type="ARBA" id="ARBA00022695"/>
    </source>
</evidence>
<evidence type="ECO:0000259" key="19">
    <source>
        <dbReference type="Pfam" id="PF24065"/>
    </source>
</evidence>
<evidence type="ECO:0000256" key="1">
    <source>
        <dbReference type="ARBA" id="ARBA00001966"/>
    </source>
</evidence>
<dbReference type="InterPro" id="IPR030559">
    <property type="entry name" value="PolZ_Rev3"/>
</dbReference>
<keyword evidence="13" id="KW-0863">Zinc-finger</keyword>
<dbReference type="InterPro" id="IPR006134">
    <property type="entry name" value="DNA-dir_DNA_pol_B_multi_dom"/>
</dbReference>
<feature type="domain" description="C4-type zinc-finger of DNA polymerase delta" evidence="17">
    <location>
        <begin position="1471"/>
        <end position="1537"/>
    </location>
</feature>
<keyword evidence="13" id="KW-0004">4Fe-4S</keyword>
<keyword evidence="11" id="KW-0234">DNA repair</keyword>
<dbReference type="InterPro" id="IPR042087">
    <property type="entry name" value="DNA_pol_B_thumb"/>
</dbReference>
<comment type="catalytic activity">
    <reaction evidence="12 13">
        <text>DNA(n) + a 2'-deoxyribonucleoside 5'-triphosphate = DNA(n+1) + diphosphate</text>
        <dbReference type="Rhea" id="RHEA:22508"/>
        <dbReference type="Rhea" id="RHEA-COMP:17339"/>
        <dbReference type="Rhea" id="RHEA-COMP:17340"/>
        <dbReference type="ChEBI" id="CHEBI:33019"/>
        <dbReference type="ChEBI" id="CHEBI:61560"/>
        <dbReference type="ChEBI" id="CHEBI:173112"/>
        <dbReference type="EC" id="2.7.7.7"/>
    </reaction>
</comment>
<feature type="domain" description="DNA-directed DNA polymerase family B multifunctional" evidence="15">
    <location>
        <begin position="978"/>
        <end position="1427"/>
    </location>
</feature>
<dbReference type="PROSITE" id="PS00116">
    <property type="entry name" value="DNA_POLYMERASE_B"/>
    <property type="match status" value="1"/>
</dbReference>
<evidence type="ECO:0000259" key="16">
    <source>
        <dbReference type="Pfam" id="PF03104"/>
    </source>
</evidence>
<dbReference type="InterPro" id="IPR036397">
    <property type="entry name" value="RNaseH_sf"/>
</dbReference>
<dbReference type="InterPro" id="IPR017964">
    <property type="entry name" value="DNA-dir_DNA_pol_B_CS"/>
</dbReference>
<dbReference type="Gene3D" id="3.30.420.10">
    <property type="entry name" value="Ribonuclease H-like superfamily/Ribonuclease H"/>
    <property type="match status" value="1"/>
</dbReference>
<keyword evidence="20" id="KW-1185">Reference proteome</keyword>
<sequence>MASFRINCMDFYTAKPVHDLDVFNSEFRGEVVERVPVIRIYASSDAGVKACVHVHGVFPYIYVPYEETDDISIKHRIARTLDEAINISMGQGSSKQQHVYNIELISSVPFYGYHAKEALFLKISFYNPRFVRKACSLLENSSIMGRCFQPHEAHIPYHQQFMIDYNLHGMNMIKLAKFKFRTKKMSVCSIEVDALEEDILNRAEIGKMSNPGIDYIREDERQRRLKMGREDELEEILTQNRGKDVKPCPSDVKFKALLEKKLEEEPSFLDNSFANDTLTDNTLIEQDAEDLLNLLNDDDDLELDSILSQVSKGQGEEEEEEENELDLTMSLNAILTPEMPSTFEFNLPEFDGNTEKTGEDVETLNGIYSKRRKIAQLDGEDDSSDGELMNSKKKVPRKTTASRALFQTLPVMVHSPKKRSIESTETNLPKTESSDSDNFETISVCDSKSKCVKMEHVVEKERPSQPPPAAVTCTTTISNSASTGYGNFRPNNSVFENFSIQDGDEYYDSCDIDGLEIVELCPSEETDLNLNASEKYDIRHNFFPLPSSSTVSHFPGKCIVNISDQLSYIIEQRTREPVTKGRIDMGPAPSRKLIEDTLPKYDLPLVRNQDPYYGDPKDVTGSVEIGLNVLRIGGKYDVEDFDTNFSGINEARKEICGDNAKAHFRLEECSQEDCVLEPVKKPPTREEICRREYNEVKAKLDESCRISGATMNNTHGFEMSLENLQEAKSLSEHQLLTTLVLELHVQCRGNLKPDPQYDAIRAIFYCLEQDVPDKKQTTGIIAVNTQNLSPIKEKNGDLLDGAGVECDQILYVADELALYKQLLELVKTHDPDIFVGYEIEMNSWGYLIDRGYTLGINYLTQLSRIVEDSKMKQSDHEDHHSELKVTGRIVLDFWRLMKHEIALQSYTFENVIYHVMHERTARYCLRDLTNWWVHRVPKYRAKTAEYYLFRVRGIMRLMEHLDLVGRTSELARLFGILFYEVLSRGTQFRVESMMLRMAKPLNFVPVSPSVQQRAKMRAPEYLPLILEPESKFYKDPVIVLDFQSLYPSMIIAYNYCFSTCVGRIEHLGGDGYFEFGATQLKMPPKRLKRLLDNNKLNFSPCGIGFVKKEVRLGILPKMLQEILDTRLLVKKAMKEEKGNKTMQRILHSRQLGLKLIANVTYGYTAANFSGRMPAVEIGDSVVAKGRETLQRAINLVENTERWNARVVYGDTDSLFVLVPGRSRKDAFRIGAEIAEEVTNANPSPVRLKLEKVYDPCILQTKKRYVGYLYETNDQDKPDFDAKGIETVRRDGCPAVSKMLEKCIKLLFETRDVSLIKKYVLRQFDKLMMNKVSIQDLTFAKEFRGIAGYKPSACVPALELTKKWRLSDNRNIPRSGERVPYVIINGPPGLPLIKLVRSPWDLIEDTNLRPNAIYYITKIIIPPINRCLLLIGADLRTWFNEMPRKQMQSLPVSSPSKGPKTTISQYFATTSCACCTQQTKDGVCCKCWQNPQKVAMILQEKLRIWERNYYETKKICQSCCNRSTDLCCNSLDCPVLYRSYQTGKDLQQSEFVRGLMDKLPALDF</sequence>
<evidence type="ECO:0000256" key="5">
    <source>
        <dbReference type="ARBA" id="ARBA00022723"/>
    </source>
</evidence>
<organism evidence="20 21">
    <name type="scientific">Nicrophorus vespilloides</name>
    <name type="common">Boreal carrion beetle</name>
    <dbReference type="NCBI Taxonomy" id="110193"/>
    <lineage>
        <taxon>Eukaryota</taxon>
        <taxon>Metazoa</taxon>
        <taxon>Ecdysozoa</taxon>
        <taxon>Arthropoda</taxon>
        <taxon>Hexapoda</taxon>
        <taxon>Insecta</taxon>
        <taxon>Pterygota</taxon>
        <taxon>Neoptera</taxon>
        <taxon>Endopterygota</taxon>
        <taxon>Coleoptera</taxon>
        <taxon>Polyphaga</taxon>
        <taxon>Staphyliniformia</taxon>
        <taxon>Silphidae</taxon>
        <taxon>Nicrophorinae</taxon>
        <taxon>Nicrophorus</taxon>
    </lineage>
</organism>
<dbReference type="InterPro" id="IPR025687">
    <property type="entry name" value="Znf-C4pol"/>
</dbReference>
<dbReference type="Gene3D" id="1.10.132.60">
    <property type="entry name" value="DNA polymerase family B, C-terminal domain"/>
    <property type="match status" value="1"/>
</dbReference>
<dbReference type="InterPro" id="IPR006172">
    <property type="entry name" value="DNA-dir_DNA_pol_B"/>
</dbReference>
<dbReference type="SUPFAM" id="SSF56672">
    <property type="entry name" value="DNA/RNA polymerases"/>
    <property type="match status" value="1"/>
</dbReference>
<dbReference type="RefSeq" id="XP_017786334.1">
    <property type="nucleotide sequence ID" value="XM_017930845.1"/>
</dbReference>
<name>A0ABM1NHN4_NICVS</name>
<dbReference type="PANTHER" id="PTHR45812:SF1">
    <property type="entry name" value="DNA POLYMERASE ZETA CATALYTIC SUBUNIT"/>
    <property type="match status" value="1"/>
</dbReference>
<keyword evidence="13" id="KW-0235">DNA replication</keyword>
<dbReference type="Gene3D" id="1.10.287.690">
    <property type="entry name" value="Helix hairpin bin"/>
    <property type="match status" value="1"/>
</dbReference>
<feature type="region of interest" description="Disordered" evidence="14">
    <location>
        <begin position="416"/>
        <end position="439"/>
    </location>
</feature>
<dbReference type="InterPro" id="IPR023211">
    <property type="entry name" value="DNA_pol_palm_dom_sf"/>
</dbReference>
<evidence type="ECO:0000256" key="11">
    <source>
        <dbReference type="ARBA" id="ARBA00023204"/>
    </source>
</evidence>
<comment type="subcellular location">
    <subcellularLocation>
        <location evidence="13">Nucleus</location>
    </subcellularLocation>
</comment>
<evidence type="ECO:0000256" key="3">
    <source>
        <dbReference type="ARBA" id="ARBA00022679"/>
    </source>
</evidence>
<evidence type="ECO:0000256" key="10">
    <source>
        <dbReference type="ARBA" id="ARBA00023014"/>
    </source>
</evidence>
<dbReference type="Proteomes" id="UP000695000">
    <property type="component" value="Unplaced"/>
</dbReference>
<dbReference type="InterPro" id="IPR043502">
    <property type="entry name" value="DNA/RNA_pol_sf"/>
</dbReference>
<dbReference type="Pfam" id="PF24065">
    <property type="entry name" value="REV3_N"/>
    <property type="match status" value="1"/>
</dbReference>
<dbReference type="Gene3D" id="3.90.1600.10">
    <property type="entry name" value="Palm domain of DNA polymerase"/>
    <property type="match status" value="1"/>
</dbReference>
<keyword evidence="7 13" id="KW-0862">Zinc</keyword>
<keyword evidence="3 13" id="KW-0808">Transferase</keyword>
<comment type="similarity">
    <text evidence="2 13">Belongs to the DNA polymerase type-B family.</text>
</comment>
<proteinExistence type="inferred from homology"/>
<keyword evidence="13" id="KW-0539">Nucleus</keyword>
<evidence type="ECO:0000256" key="12">
    <source>
        <dbReference type="ARBA" id="ARBA00049244"/>
    </source>
</evidence>
<feature type="domain" description="DNA polymerase zeta catalytic subunit N-terminal" evidence="19">
    <location>
        <begin position="3"/>
        <end position="55"/>
    </location>
</feature>
<keyword evidence="13" id="KW-0238">DNA-binding</keyword>
<dbReference type="Pfam" id="PF00136">
    <property type="entry name" value="DNA_pol_B"/>
    <property type="match status" value="1"/>
</dbReference>
<comment type="cofactor">
    <cofactor evidence="1 13">
        <name>[4Fe-4S] cluster</name>
        <dbReference type="ChEBI" id="CHEBI:49883"/>
    </cofactor>
</comment>
<evidence type="ECO:0000259" key="17">
    <source>
        <dbReference type="Pfam" id="PF14260"/>
    </source>
</evidence>
<protein>
    <recommendedName>
        <fullName evidence="13">DNA polymerase</fullName>
        <ecNumber evidence="13">2.7.7.7</ecNumber>
    </recommendedName>
</protein>
<dbReference type="Pfam" id="PF24055">
    <property type="entry name" value="POL3_N"/>
    <property type="match status" value="1"/>
</dbReference>
<evidence type="ECO:0000256" key="7">
    <source>
        <dbReference type="ARBA" id="ARBA00022833"/>
    </source>
</evidence>
<accession>A0ABM1NHN4</accession>
<dbReference type="Gene3D" id="3.30.342.10">
    <property type="entry name" value="DNA Polymerase, chain B, domain 1"/>
    <property type="match status" value="1"/>
</dbReference>
<feature type="domain" description="DNA-directed DNA polymerase family B exonuclease" evidence="16">
    <location>
        <begin position="725"/>
        <end position="911"/>
    </location>
</feature>
<feature type="region of interest" description="Disordered" evidence="14">
    <location>
        <begin position="378"/>
        <end position="400"/>
    </location>
</feature>
<keyword evidence="8 13" id="KW-0239">DNA-directed DNA polymerase</keyword>
<dbReference type="PANTHER" id="PTHR45812">
    <property type="entry name" value="DNA POLYMERASE ZETA CATALYTIC SUBUNIT"/>
    <property type="match status" value="1"/>
</dbReference>
<keyword evidence="5 13" id="KW-0479">Metal-binding</keyword>
<dbReference type="Pfam" id="PF03104">
    <property type="entry name" value="DNA_pol_B_exo1"/>
    <property type="match status" value="1"/>
</dbReference>
<dbReference type="InterPro" id="IPR056435">
    <property type="entry name" value="DPOD/Z_N"/>
</dbReference>
<evidence type="ECO:0000256" key="9">
    <source>
        <dbReference type="ARBA" id="ARBA00023004"/>
    </source>
</evidence>
<evidence type="ECO:0000259" key="18">
    <source>
        <dbReference type="Pfam" id="PF24055"/>
    </source>
</evidence>
<evidence type="ECO:0000256" key="8">
    <source>
        <dbReference type="ARBA" id="ARBA00022932"/>
    </source>
</evidence>
<dbReference type="EC" id="2.7.7.7" evidence="13"/>
<dbReference type="SMART" id="SM00486">
    <property type="entry name" value="POLBc"/>
    <property type="match status" value="1"/>
</dbReference>
<feature type="domain" description="DNA polymerase delta/zeta catalytic subunit N-terminal" evidence="18">
    <location>
        <begin position="56"/>
        <end position="131"/>
    </location>
</feature>
<evidence type="ECO:0000313" key="21">
    <source>
        <dbReference type="RefSeq" id="XP_017786334.1"/>
    </source>
</evidence>
<dbReference type="PRINTS" id="PR00106">
    <property type="entry name" value="DNAPOLB"/>
</dbReference>
<evidence type="ECO:0000256" key="14">
    <source>
        <dbReference type="SAM" id="MobiDB-lite"/>
    </source>
</evidence>
<dbReference type="SUPFAM" id="SSF53098">
    <property type="entry name" value="Ribonuclease H-like"/>
    <property type="match status" value="1"/>
</dbReference>
<dbReference type="GeneID" id="108569336"/>
<evidence type="ECO:0000259" key="15">
    <source>
        <dbReference type="Pfam" id="PF00136"/>
    </source>
</evidence>
<gene>
    <name evidence="21" type="primary">LOC108569336</name>
</gene>
<dbReference type="Pfam" id="PF14260">
    <property type="entry name" value="zf-C4pol"/>
    <property type="match status" value="1"/>
</dbReference>
<keyword evidence="9 13" id="KW-0408">Iron</keyword>
<keyword evidence="10 13" id="KW-0411">Iron-sulfur</keyword>
<evidence type="ECO:0000313" key="20">
    <source>
        <dbReference type="Proteomes" id="UP000695000"/>
    </source>
</evidence>
<reference evidence="21" key="1">
    <citation type="submission" date="2025-08" db="UniProtKB">
        <authorList>
            <consortium name="RefSeq"/>
        </authorList>
    </citation>
    <scope>IDENTIFICATION</scope>
    <source>
        <tissue evidence="21">Whole Larva</tissue>
    </source>
</reference>
<dbReference type="InterPro" id="IPR006133">
    <property type="entry name" value="DNA-dir_DNA_pol_B_exonuc"/>
</dbReference>
<dbReference type="InterPro" id="IPR012337">
    <property type="entry name" value="RNaseH-like_sf"/>
</dbReference>
<keyword evidence="4 13" id="KW-0548">Nucleotidyltransferase</keyword>
<dbReference type="CDD" id="cd05778">
    <property type="entry name" value="DNA_polB_zeta_exo"/>
    <property type="match status" value="1"/>
</dbReference>
<evidence type="ECO:0000256" key="6">
    <source>
        <dbReference type="ARBA" id="ARBA00022763"/>
    </source>
</evidence>
<evidence type="ECO:0000256" key="2">
    <source>
        <dbReference type="ARBA" id="ARBA00005755"/>
    </source>
</evidence>